<keyword evidence="1" id="KW-0732">Signal</keyword>
<name>A0A1V2ZZI1_9GAMM</name>
<dbReference type="EMBL" id="MUZR01000016">
    <property type="protein sequence ID" value="OOC10476.1"/>
    <property type="molecule type" value="Genomic_DNA"/>
</dbReference>
<accession>A0A1V2ZZI1</accession>
<evidence type="ECO:0008006" key="4">
    <source>
        <dbReference type="Google" id="ProtNLM"/>
    </source>
</evidence>
<dbReference type="OrthoDB" id="5703702at2"/>
<feature type="signal peptide" evidence="1">
    <location>
        <begin position="1"/>
        <end position="22"/>
    </location>
</feature>
<gene>
    <name evidence="2" type="ORF">B1A74_05830</name>
</gene>
<evidence type="ECO:0000313" key="2">
    <source>
        <dbReference type="EMBL" id="OOC10476.1"/>
    </source>
</evidence>
<protein>
    <recommendedName>
        <fullName evidence="4">Lipoprotein</fullName>
    </recommendedName>
</protein>
<feature type="chain" id="PRO_5010745089" description="Lipoprotein" evidence="1">
    <location>
        <begin position="23"/>
        <end position="188"/>
    </location>
</feature>
<sequence>MQKKQYLSVLAAAGVLALGGCAANETRDSGGEAQAAPAVSDPAVTIVMPERFAYSDDAVVTQAIRNECELEERFPEFVQEFGARHDIRFEERGDASPADGGQVLMVEITQARNDGNAWSGHRAFSEAEGTLYEDGEAVADFTSRRISGGGAFGGFKGTCSVMGRTIRAMGSDIAAWSRVPEDGAHLGN</sequence>
<dbReference type="RefSeq" id="WP_018947262.1">
    <property type="nucleotide sequence ID" value="NZ_MUZR01000016.1"/>
</dbReference>
<evidence type="ECO:0000256" key="1">
    <source>
        <dbReference type="SAM" id="SignalP"/>
    </source>
</evidence>
<dbReference type="AlphaFoldDB" id="A0A1V2ZZI1"/>
<comment type="caution">
    <text evidence="2">The sequence shown here is derived from an EMBL/GenBank/DDBJ whole genome shotgun (WGS) entry which is preliminary data.</text>
</comment>
<organism evidence="2 3">
    <name type="scientific">Thioalkalivibrio halophilus</name>
    <dbReference type="NCBI Taxonomy" id="252474"/>
    <lineage>
        <taxon>Bacteria</taxon>
        <taxon>Pseudomonadati</taxon>
        <taxon>Pseudomonadota</taxon>
        <taxon>Gammaproteobacteria</taxon>
        <taxon>Chromatiales</taxon>
        <taxon>Ectothiorhodospiraceae</taxon>
        <taxon>Thioalkalivibrio</taxon>
    </lineage>
</organism>
<proteinExistence type="predicted"/>
<evidence type="ECO:0000313" key="3">
    <source>
        <dbReference type="Proteomes" id="UP000189177"/>
    </source>
</evidence>
<reference evidence="2 3" key="1">
    <citation type="submission" date="2017-02" db="EMBL/GenBank/DDBJ databases">
        <title>Genomic diversity within the haloalkaliphilic genus Thioalkalivibrio.</title>
        <authorList>
            <person name="Ahn A.-C."/>
            <person name="Meier-Kolthoff J."/>
            <person name="Overmars L."/>
            <person name="Richter M."/>
            <person name="Woyke T."/>
            <person name="Sorokin D.Y."/>
            <person name="Muyzer G."/>
        </authorList>
    </citation>
    <scope>NUCLEOTIDE SEQUENCE [LARGE SCALE GENOMIC DNA]</scope>
    <source>
        <strain evidence="2 3">HL17</strain>
    </source>
</reference>
<dbReference type="Proteomes" id="UP000189177">
    <property type="component" value="Unassembled WGS sequence"/>
</dbReference>
<keyword evidence="3" id="KW-1185">Reference proteome</keyword>
<dbReference type="PROSITE" id="PS51257">
    <property type="entry name" value="PROKAR_LIPOPROTEIN"/>
    <property type="match status" value="1"/>
</dbReference>